<keyword evidence="2" id="KW-1185">Reference proteome</keyword>
<dbReference type="EMBL" id="MPUH01000188">
    <property type="protein sequence ID" value="OMJ87008.1"/>
    <property type="molecule type" value="Genomic_DNA"/>
</dbReference>
<organism evidence="1 2">
    <name type="scientific">Stentor coeruleus</name>
    <dbReference type="NCBI Taxonomy" id="5963"/>
    <lineage>
        <taxon>Eukaryota</taxon>
        <taxon>Sar</taxon>
        <taxon>Alveolata</taxon>
        <taxon>Ciliophora</taxon>
        <taxon>Postciliodesmatophora</taxon>
        <taxon>Heterotrichea</taxon>
        <taxon>Heterotrichida</taxon>
        <taxon>Stentoridae</taxon>
        <taxon>Stentor</taxon>
    </lineage>
</organism>
<dbReference type="Proteomes" id="UP000187209">
    <property type="component" value="Unassembled WGS sequence"/>
</dbReference>
<name>A0A1R2CDB9_9CILI</name>
<gene>
    <name evidence="1" type="ORF">SteCoe_11335</name>
</gene>
<evidence type="ECO:0000313" key="1">
    <source>
        <dbReference type="EMBL" id="OMJ87008.1"/>
    </source>
</evidence>
<dbReference type="Gene3D" id="1.25.40.10">
    <property type="entry name" value="Tetratricopeptide repeat domain"/>
    <property type="match status" value="1"/>
</dbReference>
<comment type="caution">
    <text evidence="1">The sequence shown here is derived from an EMBL/GenBank/DDBJ whole genome shotgun (WGS) entry which is preliminary data.</text>
</comment>
<protein>
    <recommendedName>
        <fullName evidence="3">Coatomer subunit epsilon</fullName>
    </recommendedName>
</protein>
<evidence type="ECO:0008006" key="3">
    <source>
        <dbReference type="Google" id="ProtNLM"/>
    </source>
</evidence>
<dbReference type="OrthoDB" id="321420at2759"/>
<reference evidence="1 2" key="1">
    <citation type="submission" date="2016-11" db="EMBL/GenBank/DDBJ databases">
        <title>The macronuclear genome of Stentor coeruleus: a giant cell with tiny introns.</title>
        <authorList>
            <person name="Slabodnick M."/>
            <person name="Ruby J.G."/>
            <person name="Reiff S.B."/>
            <person name="Swart E.C."/>
            <person name="Gosai S."/>
            <person name="Prabakaran S."/>
            <person name="Witkowska E."/>
            <person name="Larue G.E."/>
            <person name="Fisher S."/>
            <person name="Freeman R.M."/>
            <person name="Gunawardena J."/>
            <person name="Chu W."/>
            <person name="Stover N.A."/>
            <person name="Gregory B.D."/>
            <person name="Nowacki M."/>
            <person name="Derisi J."/>
            <person name="Roy S.W."/>
            <person name="Marshall W.F."/>
            <person name="Sood P."/>
        </authorList>
    </citation>
    <scope>NUCLEOTIDE SEQUENCE [LARGE SCALE GENOMIC DNA]</scope>
    <source>
        <strain evidence="1">WM001</strain>
    </source>
</reference>
<sequence>MNFLRTKKVVSTCEKLLEELDEVQVTNDFLNHPRPKIKELCAGMVIQKAYEVLYGKLKSYYIKEQSNEDLEYQTLLAAYSCKKYQECLFLAQDLLVSRPKREVFIVILNICVNHLNLGEIALHYSSLALETLPQDDIVICAKGVCCLFNANISLYQQTKTKLLEEAKDHFDRSGSTGQNVLFFKAMTYVQLGKINEAMNFAMEGLRITMNSQYSALAALILAGQEDFTGALALIKRGLQACPCNILLYTVRYFFI</sequence>
<dbReference type="SUPFAM" id="SSF48452">
    <property type="entry name" value="TPR-like"/>
    <property type="match status" value="1"/>
</dbReference>
<evidence type="ECO:0000313" key="2">
    <source>
        <dbReference type="Proteomes" id="UP000187209"/>
    </source>
</evidence>
<proteinExistence type="predicted"/>
<dbReference type="AlphaFoldDB" id="A0A1R2CDB9"/>
<accession>A0A1R2CDB9</accession>
<dbReference type="InterPro" id="IPR011990">
    <property type="entry name" value="TPR-like_helical_dom_sf"/>
</dbReference>